<reference evidence="2 3" key="1">
    <citation type="submission" date="2014-04" db="EMBL/GenBank/DDBJ databases">
        <authorList>
            <consortium name="DOE Joint Genome Institute"/>
            <person name="Kuo A."/>
            <person name="Girlanda M."/>
            <person name="Perotto S."/>
            <person name="Kohler A."/>
            <person name="Nagy L.G."/>
            <person name="Floudas D."/>
            <person name="Copeland A."/>
            <person name="Barry K.W."/>
            <person name="Cichocki N."/>
            <person name="Veneault-Fourrey C."/>
            <person name="LaButti K."/>
            <person name="Lindquist E.A."/>
            <person name="Lipzen A."/>
            <person name="Lundell T."/>
            <person name="Morin E."/>
            <person name="Murat C."/>
            <person name="Sun H."/>
            <person name="Tunlid A."/>
            <person name="Henrissat B."/>
            <person name="Grigoriev I.V."/>
            <person name="Hibbett D.S."/>
            <person name="Martin F."/>
            <person name="Nordberg H.P."/>
            <person name="Cantor M.N."/>
            <person name="Hua S.X."/>
        </authorList>
    </citation>
    <scope>NUCLEOTIDE SEQUENCE [LARGE SCALE GENOMIC DNA]</scope>
    <source>
        <strain evidence="2 3">MUT 4182</strain>
    </source>
</reference>
<dbReference type="AlphaFoldDB" id="A0A0C3Q199"/>
<sequence length="119" mass="13196">MSAAKAPKVRLRPTLPSQSGHKYSGPLGSQIPIQPEGVVPTLSFVGDSHPSGPDVEPEWISFIHPDGNKYYWQERLKIVSSSDASQAYYDTVFRHARNIIEDLARAQNANVQDAEAFFL</sequence>
<feature type="non-terminal residue" evidence="2">
    <location>
        <position position="119"/>
    </location>
</feature>
<organism evidence="2 3">
    <name type="scientific">Tulasnella calospora MUT 4182</name>
    <dbReference type="NCBI Taxonomy" id="1051891"/>
    <lineage>
        <taxon>Eukaryota</taxon>
        <taxon>Fungi</taxon>
        <taxon>Dikarya</taxon>
        <taxon>Basidiomycota</taxon>
        <taxon>Agaricomycotina</taxon>
        <taxon>Agaricomycetes</taxon>
        <taxon>Cantharellales</taxon>
        <taxon>Tulasnellaceae</taxon>
        <taxon>Tulasnella</taxon>
    </lineage>
</organism>
<evidence type="ECO:0000313" key="3">
    <source>
        <dbReference type="Proteomes" id="UP000054248"/>
    </source>
</evidence>
<gene>
    <name evidence="2" type="ORF">M407DRAFT_34456</name>
</gene>
<evidence type="ECO:0000313" key="2">
    <source>
        <dbReference type="EMBL" id="KIO15924.1"/>
    </source>
</evidence>
<accession>A0A0C3Q199</accession>
<evidence type="ECO:0000256" key="1">
    <source>
        <dbReference type="SAM" id="MobiDB-lite"/>
    </source>
</evidence>
<name>A0A0C3Q199_9AGAM</name>
<proteinExistence type="predicted"/>
<dbReference type="Proteomes" id="UP000054248">
    <property type="component" value="Unassembled WGS sequence"/>
</dbReference>
<feature type="region of interest" description="Disordered" evidence="1">
    <location>
        <begin position="1"/>
        <end position="30"/>
    </location>
</feature>
<dbReference type="HOGENOM" id="CLU_2067142_0_0_1"/>
<dbReference type="EMBL" id="KN823751">
    <property type="protein sequence ID" value="KIO15924.1"/>
    <property type="molecule type" value="Genomic_DNA"/>
</dbReference>
<reference evidence="3" key="2">
    <citation type="submission" date="2015-01" db="EMBL/GenBank/DDBJ databases">
        <title>Evolutionary Origins and Diversification of the Mycorrhizal Mutualists.</title>
        <authorList>
            <consortium name="DOE Joint Genome Institute"/>
            <consortium name="Mycorrhizal Genomics Consortium"/>
            <person name="Kohler A."/>
            <person name="Kuo A."/>
            <person name="Nagy L.G."/>
            <person name="Floudas D."/>
            <person name="Copeland A."/>
            <person name="Barry K.W."/>
            <person name="Cichocki N."/>
            <person name="Veneault-Fourrey C."/>
            <person name="LaButti K."/>
            <person name="Lindquist E.A."/>
            <person name="Lipzen A."/>
            <person name="Lundell T."/>
            <person name="Morin E."/>
            <person name="Murat C."/>
            <person name="Riley R."/>
            <person name="Ohm R."/>
            <person name="Sun H."/>
            <person name="Tunlid A."/>
            <person name="Henrissat B."/>
            <person name="Grigoriev I.V."/>
            <person name="Hibbett D.S."/>
            <person name="Martin F."/>
        </authorList>
    </citation>
    <scope>NUCLEOTIDE SEQUENCE [LARGE SCALE GENOMIC DNA]</scope>
    <source>
        <strain evidence="3">MUT 4182</strain>
    </source>
</reference>
<keyword evidence="3" id="KW-1185">Reference proteome</keyword>
<protein>
    <submittedName>
        <fullName evidence="2">Uncharacterized protein</fullName>
    </submittedName>
</protein>